<dbReference type="CDD" id="cd06147">
    <property type="entry name" value="Rrp6p_like_exo"/>
    <property type="match status" value="1"/>
</dbReference>
<dbReference type="PANTHER" id="PTHR12124:SF47">
    <property type="entry name" value="EXOSOME COMPONENT 10"/>
    <property type="match status" value="1"/>
</dbReference>
<feature type="region of interest" description="Disordered" evidence="9">
    <location>
        <begin position="595"/>
        <end position="698"/>
    </location>
</feature>
<dbReference type="Pfam" id="PF01612">
    <property type="entry name" value="DNA_pol_A_exo1"/>
    <property type="match status" value="1"/>
</dbReference>
<keyword evidence="6" id="KW-0269">Exonuclease</keyword>
<dbReference type="FunFam" id="1.10.150.80:FF:000001">
    <property type="entry name" value="Putative exosome component 10"/>
    <property type="match status" value="1"/>
</dbReference>
<keyword evidence="3" id="KW-0540">Nuclease</keyword>
<keyword evidence="2" id="KW-0698">rRNA processing</keyword>
<feature type="compositionally biased region" description="Polar residues" evidence="9">
    <location>
        <begin position="650"/>
        <end position="659"/>
    </location>
</feature>
<accession>A0A9W9GV57</accession>
<comment type="similarity">
    <text evidence="8">Belongs to the exosome component 10/RRP6 family.</text>
</comment>
<dbReference type="GO" id="GO:0071038">
    <property type="term" value="P:TRAMP-dependent tRNA surveillance pathway"/>
    <property type="evidence" value="ECO:0007669"/>
    <property type="project" value="TreeGrafter"/>
</dbReference>
<dbReference type="GO" id="GO:0071037">
    <property type="term" value="P:nuclear polyadenylation-dependent snRNA catabolic process"/>
    <property type="evidence" value="ECO:0007669"/>
    <property type="project" value="TreeGrafter"/>
</dbReference>
<dbReference type="InterPro" id="IPR010997">
    <property type="entry name" value="HRDC-like_sf"/>
</dbReference>
<dbReference type="RefSeq" id="XP_056521021.1">
    <property type="nucleotide sequence ID" value="XM_056667425.1"/>
</dbReference>
<dbReference type="PROSITE" id="PS50967">
    <property type="entry name" value="HRDC"/>
    <property type="match status" value="1"/>
</dbReference>
<evidence type="ECO:0000256" key="7">
    <source>
        <dbReference type="ARBA" id="ARBA00023242"/>
    </source>
</evidence>
<evidence type="ECO:0000256" key="1">
    <source>
        <dbReference type="ARBA" id="ARBA00004123"/>
    </source>
</evidence>
<dbReference type="SUPFAM" id="SSF53098">
    <property type="entry name" value="Ribonuclease H-like"/>
    <property type="match status" value="1"/>
</dbReference>
<reference evidence="11" key="1">
    <citation type="submission" date="2022-11" db="EMBL/GenBank/DDBJ databases">
        <authorList>
            <person name="Petersen C."/>
        </authorList>
    </citation>
    <scope>NUCLEOTIDE SEQUENCE</scope>
    <source>
        <strain evidence="11">IBT 22155</strain>
    </source>
</reference>
<dbReference type="GO" id="GO:0000175">
    <property type="term" value="F:3'-5'-RNA exonuclease activity"/>
    <property type="evidence" value="ECO:0007669"/>
    <property type="project" value="InterPro"/>
</dbReference>
<evidence type="ECO:0000256" key="6">
    <source>
        <dbReference type="ARBA" id="ARBA00022839"/>
    </source>
</evidence>
<dbReference type="InterPro" id="IPR036397">
    <property type="entry name" value="RNaseH_sf"/>
</dbReference>
<keyword evidence="4" id="KW-0378">Hydrolase</keyword>
<evidence type="ECO:0000313" key="12">
    <source>
        <dbReference type="Proteomes" id="UP001149079"/>
    </source>
</evidence>
<dbReference type="InterPro" id="IPR045092">
    <property type="entry name" value="Rrp6-like"/>
</dbReference>
<dbReference type="PANTHER" id="PTHR12124">
    <property type="entry name" value="POLYMYOSITIS/SCLERODERMA AUTOANTIGEN-RELATED"/>
    <property type="match status" value="1"/>
</dbReference>
<dbReference type="InterPro" id="IPR002562">
    <property type="entry name" value="3'-5'_exonuclease_dom"/>
</dbReference>
<sequence>MDSAEFSPFQDKLTSALVQVSRTVGQLSAEDLSFHHTSTNGFSEQLDVQTKRIIALTNAVIKAATADTDVKGPTLQDEDSIEDNWRGVVDVIDSLLEKADACLDEFTGVIKKLSPSQEEQAPPPVKKTPNFPTIYDYGPSKIPKPQLLFERKVDNTDLGPFKPLLRSKPHAIVPLEKCLKTKKLDGGIGYPHPYETEILASEYPQSVYQVSPPVEYLPFESTTATFVDTVEGVKEMLEELKQAKEIAIDLEHHDVHSYHGLVSLMQISTREKDWVVDTLQPWREDLQMLNEVFADPKILKVLHGATMDIIWLQRDLGLYVVGMFDTFHAASALGFPKRSLKFLLSKFVNFEADKRYQTADWRARPLPQAMFDYARSDTHYLLYIYDRLRNDLIDSSSEEASHIDYVNERSKHEALQRYERPVYDAVNGYGPGGWYDQLWRNASNLSKEQFSVFKAVHQWRDEVARAEDEGWQCVFPKHMLFKIATVMPCEMGTLFRTLSPMTPITKERSHDLLDVIKKAKLAGIDGPEWRDVAPPKHIAKAVETAKTEAAPADFPIAERLETSQFWGNVLEANDTSIPAEYALAATVEALRLSLPMPPMPKTVSETREHVRTATEPAPAPTPTSAPQEPEEKKYFTVKDLGGPRKRKVTPVNNPAQALSTPADLDGTPDDPYVNQKKSKKSRKQKKAKKSQSEPEAEAAFDYAAADAVLNAPSAAPSTQPRKKAFNPYTKAMEAPSGARKIKREVPGKSLTFRD</sequence>
<name>A0A9W9GV57_9EURO</name>
<dbReference type="SMART" id="SM00474">
    <property type="entry name" value="35EXOc"/>
    <property type="match status" value="1"/>
</dbReference>
<comment type="subcellular location">
    <subcellularLocation>
        <location evidence="1">Nucleus</location>
    </subcellularLocation>
</comment>
<proteinExistence type="inferred from homology"/>
<reference evidence="11" key="2">
    <citation type="journal article" date="2023" name="IMA Fungus">
        <title>Comparative genomic study of the Penicillium genus elucidates a diverse pangenome and 15 lateral gene transfer events.</title>
        <authorList>
            <person name="Petersen C."/>
            <person name="Sorensen T."/>
            <person name="Nielsen M.R."/>
            <person name="Sondergaard T.E."/>
            <person name="Sorensen J.L."/>
            <person name="Fitzpatrick D.A."/>
            <person name="Frisvad J.C."/>
            <person name="Nielsen K.L."/>
        </authorList>
    </citation>
    <scope>NUCLEOTIDE SEQUENCE</scope>
    <source>
        <strain evidence="11">IBT 22155</strain>
    </source>
</reference>
<evidence type="ECO:0000256" key="2">
    <source>
        <dbReference type="ARBA" id="ARBA00022552"/>
    </source>
</evidence>
<dbReference type="Pfam" id="PF08066">
    <property type="entry name" value="PMC2NT"/>
    <property type="match status" value="1"/>
</dbReference>
<dbReference type="GO" id="GO:0071039">
    <property type="term" value="P:nuclear polyadenylation-dependent CUT catabolic process"/>
    <property type="evidence" value="ECO:0007669"/>
    <property type="project" value="TreeGrafter"/>
</dbReference>
<evidence type="ECO:0000256" key="9">
    <source>
        <dbReference type="SAM" id="MobiDB-lite"/>
    </source>
</evidence>
<dbReference type="GO" id="GO:0000467">
    <property type="term" value="P:exonucleolytic trimming to generate mature 3'-end of 5.8S rRNA from tricistronic rRNA transcript (SSU-rRNA, 5.8S rRNA, LSU-rRNA)"/>
    <property type="evidence" value="ECO:0007669"/>
    <property type="project" value="InterPro"/>
</dbReference>
<keyword evidence="12" id="KW-1185">Reference proteome</keyword>
<dbReference type="GO" id="GO:0000166">
    <property type="term" value="F:nucleotide binding"/>
    <property type="evidence" value="ECO:0007669"/>
    <property type="project" value="InterPro"/>
</dbReference>
<dbReference type="GO" id="GO:0071051">
    <property type="term" value="P:poly(A)-dependent snoRNA 3'-end processing"/>
    <property type="evidence" value="ECO:0007669"/>
    <property type="project" value="TreeGrafter"/>
</dbReference>
<dbReference type="AlphaFoldDB" id="A0A9W9GV57"/>
<evidence type="ECO:0000256" key="4">
    <source>
        <dbReference type="ARBA" id="ARBA00022801"/>
    </source>
</evidence>
<dbReference type="GO" id="GO:0071035">
    <property type="term" value="P:nuclear polyadenylation-dependent rRNA catabolic process"/>
    <property type="evidence" value="ECO:0007669"/>
    <property type="project" value="TreeGrafter"/>
</dbReference>
<dbReference type="Gene3D" id="1.10.150.80">
    <property type="entry name" value="HRDC domain"/>
    <property type="match status" value="1"/>
</dbReference>
<feature type="region of interest" description="Disordered" evidence="9">
    <location>
        <begin position="711"/>
        <end position="754"/>
    </location>
</feature>
<keyword evidence="5" id="KW-0271">Exosome</keyword>
<keyword evidence="7" id="KW-0539">Nucleus</keyword>
<dbReference type="Gene3D" id="3.30.420.10">
    <property type="entry name" value="Ribonuclease H-like superfamily/Ribonuclease H"/>
    <property type="match status" value="1"/>
</dbReference>
<dbReference type="InterPro" id="IPR012337">
    <property type="entry name" value="RNaseH-like_sf"/>
</dbReference>
<dbReference type="InterPro" id="IPR002121">
    <property type="entry name" value="HRDC_dom"/>
</dbReference>
<feature type="compositionally biased region" description="Basic and acidic residues" evidence="9">
    <location>
        <begin position="743"/>
        <end position="754"/>
    </location>
</feature>
<dbReference type="GO" id="GO:0003727">
    <property type="term" value="F:single-stranded RNA binding"/>
    <property type="evidence" value="ECO:0007669"/>
    <property type="project" value="TreeGrafter"/>
</dbReference>
<dbReference type="GO" id="GO:0005730">
    <property type="term" value="C:nucleolus"/>
    <property type="evidence" value="ECO:0007669"/>
    <property type="project" value="TreeGrafter"/>
</dbReference>
<evidence type="ECO:0000313" key="11">
    <source>
        <dbReference type="EMBL" id="KAJ5130642.1"/>
    </source>
</evidence>
<evidence type="ECO:0000256" key="5">
    <source>
        <dbReference type="ARBA" id="ARBA00022835"/>
    </source>
</evidence>
<dbReference type="GO" id="GO:0071044">
    <property type="term" value="P:histone mRNA catabolic process"/>
    <property type="evidence" value="ECO:0007669"/>
    <property type="project" value="TreeGrafter"/>
</dbReference>
<dbReference type="FunFam" id="3.30.420.10:FF:000059">
    <property type="entry name" value="Exosome complex exonuclease Rrp6"/>
    <property type="match status" value="1"/>
</dbReference>
<comment type="caution">
    <text evidence="11">The sequence shown here is derived from an EMBL/GenBank/DDBJ whole genome shotgun (WGS) entry which is preliminary data.</text>
</comment>
<dbReference type="GeneID" id="81406595"/>
<protein>
    <recommendedName>
        <fullName evidence="10">HRDC domain-containing protein</fullName>
    </recommendedName>
</protein>
<feature type="compositionally biased region" description="Basic residues" evidence="9">
    <location>
        <begin position="676"/>
        <end position="689"/>
    </location>
</feature>
<dbReference type="SUPFAM" id="SSF47819">
    <property type="entry name" value="HRDC-like"/>
    <property type="match status" value="1"/>
</dbReference>
<dbReference type="GO" id="GO:0071036">
    <property type="term" value="P:nuclear polyadenylation-dependent snoRNA catabolic process"/>
    <property type="evidence" value="ECO:0007669"/>
    <property type="project" value="TreeGrafter"/>
</dbReference>
<dbReference type="Proteomes" id="UP001149079">
    <property type="component" value="Unassembled WGS sequence"/>
</dbReference>
<evidence type="ECO:0000256" key="8">
    <source>
        <dbReference type="ARBA" id="ARBA00043957"/>
    </source>
</evidence>
<evidence type="ECO:0000259" key="10">
    <source>
        <dbReference type="PROSITE" id="PS50967"/>
    </source>
</evidence>
<dbReference type="InterPro" id="IPR012588">
    <property type="entry name" value="Exosome-assoc_fac_Rrp6_N"/>
</dbReference>
<dbReference type="GO" id="GO:0000176">
    <property type="term" value="C:nuclear exosome (RNase complex)"/>
    <property type="evidence" value="ECO:0007669"/>
    <property type="project" value="InterPro"/>
</dbReference>
<evidence type="ECO:0000256" key="3">
    <source>
        <dbReference type="ARBA" id="ARBA00022722"/>
    </source>
</evidence>
<dbReference type="EMBL" id="JAPQKL010000005">
    <property type="protein sequence ID" value="KAJ5130642.1"/>
    <property type="molecule type" value="Genomic_DNA"/>
</dbReference>
<gene>
    <name evidence="11" type="ORF">N7515_006681</name>
</gene>
<dbReference type="Pfam" id="PF00570">
    <property type="entry name" value="HRDC"/>
    <property type="match status" value="1"/>
</dbReference>
<dbReference type="OrthoDB" id="2250022at2759"/>
<organism evidence="11 12">
    <name type="scientific">Penicillium bovifimosum</name>
    <dbReference type="NCBI Taxonomy" id="126998"/>
    <lineage>
        <taxon>Eukaryota</taxon>
        <taxon>Fungi</taxon>
        <taxon>Dikarya</taxon>
        <taxon>Ascomycota</taxon>
        <taxon>Pezizomycotina</taxon>
        <taxon>Eurotiomycetes</taxon>
        <taxon>Eurotiomycetidae</taxon>
        <taxon>Eurotiales</taxon>
        <taxon>Aspergillaceae</taxon>
        <taxon>Penicillium</taxon>
    </lineage>
</organism>
<dbReference type="InterPro" id="IPR049559">
    <property type="entry name" value="Rrp6p-like_exo"/>
</dbReference>
<feature type="domain" description="HRDC" evidence="10">
    <location>
        <begin position="446"/>
        <end position="526"/>
    </location>
</feature>
<dbReference type="GO" id="GO:0071040">
    <property type="term" value="P:nuclear polyadenylation-dependent antisense transcript catabolic process"/>
    <property type="evidence" value="ECO:0007669"/>
    <property type="project" value="TreeGrafter"/>
</dbReference>
<dbReference type="InterPro" id="IPR044876">
    <property type="entry name" value="HRDC_dom_sf"/>
</dbReference>